<dbReference type="AlphaFoldDB" id="A0A1X1YY93"/>
<proteinExistence type="predicted"/>
<evidence type="ECO:0000259" key="1">
    <source>
        <dbReference type="Pfam" id="PF13614"/>
    </source>
</evidence>
<dbReference type="InterPro" id="IPR050678">
    <property type="entry name" value="DNA_Partitioning_ATPase"/>
</dbReference>
<dbReference type="RefSeq" id="WP_085165217.1">
    <property type="nucleotide sequence ID" value="NZ_JACKSS010000021.1"/>
</dbReference>
<comment type="caution">
    <text evidence="2">The sequence shown here is derived from an EMBL/GenBank/DDBJ whole genome shotgun (WGS) entry which is preliminary data.</text>
</comment>
<feature type="domain" description="AAA" evidence="1">
    <location>
        <begin position="7"/>
        <end position="183"/>
    </location>
</feature>
<organism evidence="2 3">
    <name type="scientific">Mycobacterium nebraskense</name>
    <dbReference type="NCBI Taxonomy" id="244292"/>
    <lineage>
        <taxon>Bacteria</taxon>
        <taxon>Bacillati</taxon>
        <taxon>Actinomycetota</taxon>
        <taxon>Actinomycetes</taxon>
        <taxon>Mycobacteriales</taxon>
        <taxon>Mycobacteriaceae</taxon>
        <taxon>Mycobacterium</taxon>
    </lineage>
</organism>
<evidence type="ECO:0000313" key="2">
    <source>
        <dbReference type="EMBL" id="ORW16069.1"/>
    </source>
</evidence>
<accession>A0A1X1YY93</accession>
<dbReference type="SUPFAM" id="SSF52540">
    <property type="entry name" value="P-loop containing nucleoside triphosphate hydrolases"/>
    <property type="match status" value="1"/>
</dbReference>
<evidence type="ECO:0000313" key="3">
    <source>
        <dbReference type="Proteomes" id="UP000193781"/>
    </source>
</evidence>
<dbReference type="InterPro" id="IPR025669">
    <property type="entry name" value="AAA_dom"/>
</dbReference>
<dbReference type="Pfam" id="PF13614">
    <property type="entry name" value="AAA_31"/>
    <property type="match status" value="1"/>
</dbReference>
<name>A0A1X1YY93_9MYCO</name>
<dbReference type="Gene3D" id="3.40.50.300">
    <property type="entry name" value="P-loop containing nucleotide triphosphate hydrolases"/>
    <property type="match status" value="1"/>
</dbReference>
<sequence>MTVLAEKVVVATQKGGSGKSSIVAGIGVAIARKGRKVLVVDADQQGNLTIDDLGVPEELWDKGKNLAIALQYGPGGGVALEPYRNIRPNLDILMGGPAIGQVSTAIAASTEPVDLAENLDAALTELCEREGYDIILVDSGHGDKVLLIALLQACRYLVVPTKEDGASLNGVRQLAATYRRAKRYGSPISLIGVVLFDVNPNASVRLPHVFNQVKEMLGSEVEPFQATIRSAPALAIDMRERHLTAQELANPSEEQKATLMTALRNRGRRDATDRLWSKDPGAVAQDYQELTREVLMRASKERAAAAAAGAQE</sequence>
<protein>
    <recommendedName>
        <fullName evidence="1">AAA domain-containing protein</fullName>
    </recommendedName>
</protein>
<dbReference type="InterPro" id="IPR027417">
    <property type="entry name" value="P-loop_NTPase"/>
</dbReference>
<dbReference type="PANTHER" id="PTHR13696">
    <property type="entry name" value="P-LOOP CONTAINING NUCLEOSIDE TRIPHOSPHATE HYDROLASE"/>
    <property type="match status" value="1"/>
</dbReference>
<dbReference type="OrthoDB" id="128708at2"/>
<dbReference type="EMBL" id="LQPH01000164">
    <property type="protein sequence ID" value="ORW16069.1"/>
    <property type="molecule type" value="Genomic_DNA"/>
</dbReference>
<dbReference type="PANTHER" id="PTHR13696:SF96">
    <property type="entry name" value="COBQ_COBB_MIND_PARA NUCLEOTIDE BINDING DOMAIN-CONTAINING PROTEIN"/>
    <property type="match status" value="1"/>
</dbReference>
<dbReference type="Proteomes" id="UP000193781">
    <property type="component" value="Unassembled WGS sequence"/>
</dbReference>
<dbReference type="CDD" id="cd02042">
    <property type="entry name" value="ParAB_family"/>
    <property type="match status" value="1"/>
</dbReference>
<reference evidence="2 3" key="1">
    <citation type="submission" date="2016-01" db="EMBL/GenBank/DDBJ databases">
        <title>The new phylogeny of the genus Mycobacterium.</title>
        <authorList>
            <person name="Tarcisio F."/>
            <person name="Conor M."/>
            <person name="Antonella G."/>
            <person name="Elisabetta G."/>
            <person name="Giulia F.S."/>
            <person name="Sara T."/>
            <person name="Anna F."/>
            <person name="Clotilde B."/>
            <person name="Roberto B."/>
            <person name="Veronica D.S."/>
            <person name="Fabio R."/>
            <person name="Monica P."/>
            <person name="Olivier J."/>
            <person name="Enrico T."/>
            <person name="Nicola S."/>
        </authorList>
    </citation>
    <scope>NUCLEOTIDE SEQUENCE [LARGE SCALE GENOMIC DNA]</scope>
    <source>
        <strain evidence="2 3">DSM 44803</strain>
    </source>
</reference>
<keyword evidence="3" id="KW-1185">Reference proteome</keyword>
<gene>
    <name evidence="2" type="ORF">AWC17_15100</name>
</gene>